<feature type="compositionally biased region" description="Basic residues" evidence="1">
    <location>
        <begin position="210"/>
        <end position="219"/>
    </location>
</feature>
<protein>
    <submittedName>
        <fullName evidence="4">Nuclear fragile X mental retardation-interacting protein 1</fullName>
    </submittedName>
</protein>
<dbReference type="PANTHER" id="PTHR13309">
    <property type="entry name" value="NUCLEAR FRAGILE X MENTAL RETARDATION PROTEIN INTERACTING PROTEIN 1"/>
    <property type="match status" value="1"/>
</dbReference>
<feature type="compositionally biased region" description="Low complexity" evidence="1">
    <location>
        <begin position="389"/>
        <end position="401"/>
    </location>
</feature>
<gene>
    <name evidence="4" type="primary">LOC115625096</name>
</gene>
<dbReference type="InterPro" id="IPR019496">
    <property type="entry name" value="NUFIP1_cons_dom"/>
</dbReference>
<feature type="domain" description="FMR1-interacting protein 1 conserved" evidence="2">
    <location>
        <begin position="127"/>
        <end position="181"/>
    </location>
</feature>
<dbReference type="GO" id="GO:0000492">
    <property type="term" value="P:box C/D snoRNP assembly"/>
    <property type="evidence" value="ECO:0007669"/>
    <property type="project" value="TreeGrafter"/>
</dbReference>
<dbReference type="PANTHER" id="PTHR13309:SF0">
    <property type="entry name" value="FMR1-INTERACTING PROTEIN NUFIP1"/>
    <property type="match status" value="1"/>
</dbReference>
<feature type="region of interest" description="Disordered" evidence="1">
    <location>
        <begin position="276"/>
        <end position="322"/>
    </location>
</feature>
<dbReference type="GO" id="GO:0005634">
    <property type="term" value="C:nucleus"/>
    <property type="evidence" value="ECO:0007669"/>
    <property type="project" value="TreeGrafter"/>
</dbReference>
<reference evidence="4" key="1">
    <citation type="submission" date="2025-08" db="UniProtKB">
        <authorList>
            <consortium name="RefSeq"/>
        </authorList>
    </citation>
    <scope>IDENTIFICATION</scope>
    <source>
        <strain evidence="4">11010-0011.00</strain>
        <tissue evidence="4">Whole body</tissue>
    </source>
</reference>
<feature type="compositionally biased region" description="Basic and acidic residues" evidence="1">
    <location>
        <begin position="177"/>
        <end position="209"/>
    </location>
</feature>
<evidence type="ECO:0000313" key="3">
    <source>
        <dbReference type="Proteomes" id="UP000504634"/>
    </source>
</evidence>
<dbReference type="InterPro" id="IPR039136">
    <property type="entry name" value="NUFIP1-like"/>
</dbReference>
<name>A0A6J2TL41_DROLE</name>
<dbReference type="Proteomes" id="UP000504634">
    <property type="component" value="Unplaced"/>
</dbReference>
<organism evidence="3 4">
    <name type="scientific">Drosophila lebanonensis</name>
    <name type="common">Fruit fly</name>
    <name type="synonym">Scaptodrosophila lebanonensis</name>
    <dbReference type="NCBI Taxonomy" id="7225"/>
    <lineage>
        <taxon>Eukaryota</taxon>
        <taxon>Metazoa</taxon>
        <taxon>Ecdysozoa</taxon>
        <taxon>Arthropoda</taxon>
        <taxon>Hexapoda</taxon>
        <taxon>Insecta</taxon>
        <taxon>Pterygota</taxon>
        <taxon>Neoptera</taxon>
        <taxon>Endopterygota</taxon>
        <taxon>Diptera</taxon>
        <taxon>Brachycera</taxon>
        <taxon>Muscomorpha</taxon>
        <taxon>Ephydroidea</taxon>
        <taxon>Drosophilidae</taxon>
        <taxon>Scaptodrosophila</taxon>
    </lineage>
</organism>
<feature type="compositionally biased region" description="Low complexity" evidence="1">
    <location>
        <begin position="234"/>
        <end position="243"/>
    </location>
</feature>
<dbReference type="OrthoDB" id="273070at2759"/>
<feature type="compositionally biased region" description="Acidic residues" evidence="1">
    <location>
        <begin position="278"/>
        <end position="293"/>
    </location>
</feature>
<keyword evidence="3" id="KW-1185">Reference proteome</keyword>
<evidence type="ECO:0000313" key="4">
    <source>
        <dbReference type="RefSeq" id="XP_030375858.1"/>
    </source>
</evidence>
<evidence type="ECO:0000259" key="2">
    <source>
        <dbReference type="Pfam" id="PF10453"/>
    </source>
</evidence>
<dbReference type="AlphaFoldDB" id="A0A6J2TL41"/>
<feature type="region of interest" description="Disordered" evidence="1">
    <location>
        <begin position="378"/>
        <end position="405"/>
    </location>
</feature>
<feature type="region of interest" description="Disordered" evidence="1">
    <location>
        <begin position="177"/>
        <end position="243"/>
    </location>
</feature>
<dbReference type="GO" id="GO:0003723">
    <property type="term" value="F:RNA binding"/>
    <property type="evidence" value="ECO:0007669"/>
    <property type="project" value="InterPro"/>
</dbReference>
<sequence>MDGAAPNFLLPPPNFNQNIKDVGKTQPLYLTPCGMTLLPRSKQPPPMYGARGSTVPAKYLTEERQSNYVAPPILPPIYTAPPQPQSCINCNMQLATAQDMKRHLEQHEDCPADGCDFTALTSILEHHIETQHITGLYKTVKKAWTAEDIAAWRAERRKKYPTTANVEQAKRALEQRIKRGERLEASKARFGKREDRRRTQPQVHKDQPRPKKRQKKIASKRADKVKQGKPTLKSPPDVSPMSVPMFGGTSKMTDYKHSKSEVPAKVGALRILSMYGSDSEEEDEEESEVEDCAMESTSLKDSEKCFDTPATTASASEIDQEPTLLVAAVEDATNVEISKEPPENNKDKLEGINEQQPINEEFSSDEGPDEVPIERKTEEPLPVPTIQNSQAAQEKAQSSAKVADKRPVVQRKKRFYGLNYKRARQLRSQNTMLEKLLVSDIRHERNVLLQCVRYVCEQKFFGIGSKNIESKDGNISNTT</sequence>
<proteinExistence type="predicted"/>
<dbReference type="Pfam" id="PF10453">
    <property type="entry name" value="NUFIP1"/>
    <property type="match status" value="1"/>
</dbReference>
<evidence type="ECO:0000256" key="1">
    <source>
        <dbReference type="SAM" id="MobiDB-lite"/>
    </source>
</evidence>
<dbReference type="RefSeq" id="XP_030375858.1">
    <property type="nucleotide sequence ID" value="XM_030519998.1"/>
</dbReference>
<dbReference type="CTD" id="40043"/>
<dbReference type="GeneID" id="115625096"/>
<accession>A0A6J2TL41</accession>